<dbReference type="PIRSF" id="PIRSF001221">
    <property type="entry name" value="Amidase_fungi"/>
    <property type="match status" value="1"/>
</dbReference>
<keyword evidence="2" id="KW-0378">Hydrolase</keyword>
<feature type="domain" description="Amidase" evidence="5">
    <location>
        <begin position="80"/>
        <end position="534"/>
    </location>
</feature>
<organism evidence="6 7">
    <name type="scientific">Aspergillus avenaceus</name>
    <dbReference type="NCBI Taxonomy" id="36643"/>
    <lineage>
        <taxon>Eukaryota</taxon>
        <taxon>Fungi</taxon>
        <taxon>Dikarya</taxon>
        <taxon>Ascomycota</taxon>
        <taxon>Pezizomycotina</taxon>
        <taxon>Eurotiomycetes</taxon>
        <taxon>Eurotiomycetidae</taxon>
        <taxon>Eurotiales</taxon>
        <taxon>Aspergillaceae</taxon>
        <taxon>Aspergillus</taxon>
        <taxon>Aspergillus subgen. Circumdati</taxon>
    </lineage>
</organism>
<evidence type="ECO:0000256" key="4">
    <source>
        <dbReference type="PIRSR" id="PIRSR001221-2"/>
    </source>
</evidence>
<evidence type="ECO:0000259" key="5">
    <source>
        <dbReference type="Pfam" id="PF01425"/>
    </source>
</evidence>
<gene>
    <name evidence="6" type="ORF">BDV25DRAFT_171492</name>
</gene>
<feature type="active site" description="Charge relay system" evidence="3">
    <location>
        <position position="135"/>
    </location>
</feature>
<dbReference type="EMBL" id="ML742027">
    <property type="protein sequence ID" value="KAE8154674.1"/>
    <property type="molecule type" value="Genomic_DNA"/>
</dbReference>
<accession>A0A5N6U7V1</accession>
<comment type="similarity">
    <text evidence="1">Belongs to the amidase family.</text>
</comment>
<dbReference type="PANTHER" id="PTHR46072:SF4">
    <property type="entry name" value="AMIDASE C550.07-RELATED"/>
    <property type="match status" value="1"/>
</dbReference>
<sequence>MTIRHAKPSWQDIAQGVQKTRDDSIARVEPALPALPEALPSRVIDVPRQVLSASEVDITESPAEALVASLASGKLTATAVTKAFLRRAVIAQKLTNCIYELLPERALARAQELDDYLAKNGKPLGPLHGLPISIKGHVGLAGRDNTAGFVGWVGRKNEDDAKVVKILLDAGAVVYARTTEPQGLMALETCSNITGNTVNPHNTALSAGGSSGGESALQALYGSPLGIGSDIGGSIRSPASNCGLYGFKPTTGRLPLVGCAAYVIGCETILGTIGPLSPTLDGINLFMKTVLAAKPWTSDPTLHQIPWRDQESHIRQDGKKKLTVGVMWDDGVVKPAPPVTRALQEVVDRLKSVSEVEVIEWKPYQQKEALEILTRLYAPDGGKAFAQNLALSGEPYLPLLEWTLRDTPGIEELDLHGVWQWTIKREMFRYSYLQEWNSITPEMDVILCPAHPSPAPLLDTSRYWGYTSLWNLLDYPAIVFPVTKVDPERDAKDTTYTPQNDIDSWCHQHYDAQKLQDAPVCLQLVAKKLQDEKVMQALQEIKTKIGLPFVDCLA</sequence>
<dbReference type="Proteomes" id="UP000325780">
    <property type="component" value="Unassembled WGS sequence"/>
</dbReference>
<dbReference type="Gene3D" id="3.90.1300.10">
    <property type="entry name" value="Amidase signature (AS) domain"/>
    <property type="match status" value="1"/>
</dbReference>
<feature type="active site" description="Acyl-ester intermediate" evidence="3">
    <location>
        <position position="234"/>
    </location>
</feature>
<dbReference type="AlphaFoldDB" id="A0A5N6U7V1"/>
<dbReference type="SMR" id="A0A5N6U7V1"/>
<feature type="binding site" evidence="4">
    <location>
        <begin position="231"/>
        <end position="234"/>
    </location>
    <ligand>
        <name>substrate</name>
    </ligand>
</feature>
<dbReference type="SUPFAM" id="SSF75304">
    <property type="entry name" value="Amidase signature (AS) enzymes"/>
    <property type="match status" value="1"/>
</dbReference>
<proteinExistence type="inferred from homology"/>
<name>A0A5N6U7V1_ASPAV</name>
<evidence type="ECO:0000256" key="2">
    <source>
        <dbReference type="ARBA" id="ARBA00022801"/>
    </source>
</evidence>
<feature type="binding site" evidence="4">
    <location>
        <position position="184"/>
    </location>
    <ligand>
        <name>substrate</name>
    </ligand>
</feature>
<protein>
    <submittedName>
        <fullName evidence="6">Amidase signature domain-containing protein</fullName>
    </submittedName>
</protein>
<dbReference type="Pfam" id="PF01425">
    <property type="entry name" value="Amidase"/>
    <property type="match status" value="1"/>
</dbReference>
<feature type="binding site" evidence="4">
    <location>
        <position position="210"/>
    </location>
    <ligand>
        <name>substrate</name>
    </ligand>
</feature>
<dbReference type="OrthoDB" id="6428749at2759"/>
<evidence type="ECO:0000256" key="1">
    <source>
        <dbReference type="ARBA" id="ARBA00009199"/>
    </source>
</evidence>
<feature type="active site" description="Charge relay system" evidence="3">
    <location>
        <position position="210"/>
    </location>
</feature>
<evidence type="ECO:0000256" key="3">
    <source>
        <dbReference type="PIRSR" id="PIRSR001221-1"/>
    </source>
</evidence>
<dbReference type="InterPro" id="IPR036928">
    <property type="entry name" value="AS_sf"/>
</dbReference>
<reference evidence="6 7" key="1">
    <citation type="submission" date="2019-04" db="EMBL/GenBank/DDBJ databases">
        <title>Friends and foes A comparative genomics study of 23 Aspergillus species from section Flavi.</title>
        <authorList>
            <consortium name="DOE Joint Genome Institute"/>
            <person name="Kjaerbolling I."/>
            <person name="Vesth T."/>
            <person name="Frisvad J.C."/>
            <person name="Nybo J.L."/>
            <person name="Theobald S."/>
            <person name="Kildgaard S."/>
            <person name="Isbrandt T."/>
            <person name="Kuo A."/>
            <person name="Sato A."/>
            <person name="Lyhne E.K."/>
            <person name="Kogle M.E."/>
            <person name="Wiebenga A."/>
            <person name="Kun R.S."/>
            <person name="Lubbers R.J."/>
            <person name="Makela M.R."/>
            <person name="Barry K."/>
            <person name="Chovatia M."/>
            <person name="Clum A."/>
            <person name="Daum C."/>
            <person name="Haridas S."/>
            <person name="He G."/>
            <person name="LaButti K."/>
            <person name="Lipzen A."/>
            <person name="Mondo S."/>
            <person name="Riley R."/>
            <person name="Salamov A."/>
            <person name="Simmons B.A."/>
            <person name="Magnuson J.K."/>
            <person name="Henrissat B."/>
            <person name="Mortensen U.H."/>
            <person name="Larsen T.O."/>
            <person name="Devries R.P."/>
            <person name="Grigoriev I.V."/>
            <person name="Machida M."/>
            <person name="Baker S.E."/>
            <person name="Andersen M.R."/>
        </authorList>
    </citation>
    <scope>NUCLEOTIDE SEQUENCE [LARGE SCALE GENOMIC DNA]</scope>
    <source>
        <strain evidence="6 7">IBT 18842</strain>
    </source>
</reference>
<evidence type="ECO:0000313" key="7">
    <source>
        <dbReference type="Proteomes" id="UP000325780"/>
    </source>
</evidence>
<dbReference type="GO" id="GO:0016787">
    <property type="term" value="F:hydrolase activity"/>
    <property type="evidence" value="ECO:0007669"/>
    <property type="project" value="UniProtKB-KW"/>
</dbReference>
<dbReference type="PANTHER" id="PTHR46072">
    <property type="entry name" value="AMIDASE-RELATED-RELATED"/>
    <property type="match status" value="1"/>
</dbReference>
<evidence type="ECO:0000313" key="6">
    <source>
        <dbReference type="EMBL" id="KAE8154674.1"/>
    </source>
</evidence>
<keyword evidence="7" id="KW-1185">Reference proteome</keyword>
<dbReference type="InterPro" id="IPR023631">
    <property type="entry name" value="Amidase_dom"/>
</dbReference>